<feature type="region of interest" description="Disordered" evidence="1">
    <location>
        <begin position="46"/>
        <end position="73"/>
    </location>
</feature>
<dbReference type="Proteomes" id="UP001551210">
    <property type="component" value="Unassembled WGS sequence"/>
</dbReference>
<keyword evidence="3" id="KW-1185">Reference proteome</keyword>
<evidence type="ECO:0000256" key="1">
    <source>
        <dbReference type="SAM" id="MobiDB-lite"/>
    </source>
</evidence>
<proteinExistence type="predicted"/>
<accession>A0ABV3CT01</accession>
<dbReference type="RefSeq" id="WP_359205689.1">
    <property type="nucleotide sequence ID" value="NZ_JBEZAM010000008.1"/>
</dbReference>
<dbReference type="EMBL" id="JBEZAM010000008">
    <property type="protein sequence ID" value="MEU7293335.1"/>
    <property type="molecule type" value="Genomic_DNA"/>
</dbReference>
<reference evidence="2 3" key="1">
    <citation type="submission" date="2024-06" db="EMBL/GenBank/DDBJ databases">
        <title>The Natural Products Discovery Center: Release of the First 8490 Sequenced Strains for Exploring Actinobacteria Biosynthetic Diversity.</title>
        <authorList>
            <person name="Kalkreuter E."/>
            <person name="Kautsar S.A."/>
            <person name="Yang D."/>
            <person name="Bader C.D."/>
            <person name="Teijaro C.N."/>
            <person name="Fluegel L."/>
            <person name="Davis C.M."/>
            <person name="Simpson J.R."/>
            <person name="Lauterbach L."/>
            <person name="Steele A.D."/>
            <person name="Gui C."/>
            <person name="Meng S."/>
            <person name="Li G."/>
            <person name="Viehrig K."/>
            <person name="Ye F."/>
            <person name="Su P."/>
            <person name="Kiefer A.F."/>
            <person name="Nichols A."/>
            <person name="Cepeda A.J."/>
            <person name="Yan W."/>
            <person name="Fan B."/>
            <person name="Jiang Y."/>
            <person name="Adhikari A."/>
            <person name="Zheng C.-J."/>
            <person name="Schuster L."/>
            <person name="Cowan T.M."/>
            <person name="Smanski M.J."/>
            <person name="Chevrette M.G."/>
            <person name="De Carvalho L.P.S."/>
            <person name="Shen B."/>
        </authorList>
    </citation>
    <scope>NUCLEOTIDE SEQUENCE [LARGE SCALE GENOMIC DNA]</scope>
    <source>
        <strain evidence="2 3">NPDC045705</strain>
    </source>
</reference>
<organism evidence="2 3">
    <name type="scientific">Streptomyces exfoliatus</name>
    <name type="common">Streptomyces hydrogenans</name>
    <dbReference type="NCBI Taxonomy" id="1905"/>
    <lineage>
        <taxon>Bacteria</taxon>
        <taxon>Bacillati</taxon>
        <taxon>Actinomycetota</taxon>
        <taxon>Actinomycetes</taxon>
        <taxon>Kitasatosporales</taxon>
        <taxon>Streptomycetaceae</taxon>
        <taxon>Streptomyces</taxon>
    </lineage>
</organism>
<name>A0ABV3CT01_STREX</name>
<gene>
    <name evidence="2" type="ORF">AB0A76_09045</name>
</gene>
<comment type="caution">
    <text evidence="2">The sequence shown here is derived from an EMBL/GenBank/DDBJ whole genome shotgun (WGS) entry which is preliminary data.</text>
</comment>
<evidence type="ECO:0000313" key="3">
    <source>
        <dbReference type="Proteomes" id="UP001551210"/>
    </source>
</evidence>
<protein>
    <submittedName>
        <fullName evidence="2">Uncharacterized protein</fullName>
    </submittedName>
</protein>
<evidence type="ECO:0000313" key="2">
    <source>
        <dbReference type="EMBL" id="MEU7293335.1"/>
    </source>
</evidence>
<sequence>MRIRMRVKISGTRDGVEWPDKGGFVDLPDAEAAQLLRDRVAEPLPALPVEETATATNDAEQAAPARRRTQAKK</sequence>